<dbReference type="PROSITE" id="PS00615">
    <property type="entry name" value="C_TYPE_LECTIN_1"/>
    <property type="match status" value="1"/>
</dbReference>
<feature type="domain" description="C-type lectin" evidence="2">
    <location>
        <begin position="1"/>
        <end position="63"/>
    </location>
</feature>
<proteinExistence type="predicted"/>
<dbReference type="Pfam" id="PF00059">
    <property type="entry name" value="Lectin_C"/>
    <property type="match status" value="1"/>
</dbReference>
<reference evidence="3" key="1">
    <citation type="submission" date="2019-08" db="EMBL/GenBank/DDBJ databases">
        <title>The improved chromosome-level genome for the pearl oyster Pinctada fucata martensii using PacBio sequencing and Hi-C.</title>
        <authorList>
            <person name="Zheng Z."/>
        </authorList>
    </citation>
    <scope>NUCLEOTIDE SEQUENCE</scope>
    <source>
        <strain evidence="3">ZZ-2019</strain>
        <tissue evidence="3">Adductor muscle</tissue>
    </source>
</reference>
<dbReference type="PROSITE" id="PS50041">
    <property type="entry name" value="C_TYPE_LECTIN_2"/>
    <property type="match status" value="1"/>
</dbReference>
<dbReference type="Proteomes" id="UP001186944">
    <property type="component" value="Unassembled WGS sequence"/>
</dbReference>
<dbReference type="InterPro" id="IPR001304">
    <property type="entry name" value="C-type_lectin-like"/>
</dbReference>
<dbReference type="EMBL" id="VSWD01000013">
    <property type="protein sequence ID" value="KAK3084093.1"/>
    <property type="molecule type" value="Genomic_DNA"/>
</dbReference>
<feature type="non-terminal residue" evidence="3">
    <location>
        <position position="1"/>
    </location>
</feature>
<accession>A0AA88XGJ2</accession>
<dbReference type="InterPro" id="IPR050111">
    <property type="entry name" value="C-type_lectin/snaclec_domain"/>
</dbReference>
<dbReference type="PANTHER" id="PTHR22803">
    <property type="entry name" value="MANNOSE, PHOSPHOLIPASE, LECTIN RECEPTOR RELATED"/>
    <property type="match status" value="1"/>
</dbReference>
<dbReference type="SUPFAM" id="SSF56436">
    <property type="entry name" value="C-type lectin-like"/>
    <property type="match status" value="1"/>
</dbReference>
<keyword evidence="1" id="KW-1015">Disulfide bond</keyword>
<name>A0AA88XGJ2_PINIB</name>
<gene>
    <name evidence="3" type="ORF">FSP39_008024</name>
</gene>
<evidence type="ECO:0000259" key="2">
    <source>
        <dbReference type="PROSITE" id="PS50041"/>
    </source>
</evidence>
<dbReference type="InterPro" id="IPR016186">
    <property type="entry name" value="C-type_lectin-like/link_sf"/>
</dbReference>
<organism evidence="3 4">
    <name type="scientific">Pinctada imbricata</name>
    <name type="common">Atlantic pearl-oyster</name>
    <name type="synonym">Pinctada martensii</name>
    <dbReference type="NCBI Taxonomy" id="66713"/>
    <lineage>
        <taxon>Eukaryota</taxon>
        <taxon>Metazoa</taxon>
        <taxon>Spiralia</taxon>
        <taxon>Lophotrochozoa</taxon>
        <taxon>Mollusca</taxon>
        <taxon>Bivalvia</taxon>
        <taxon>Autobranchia</taxon>
        <taxon>Pteriomorphia</taxon>
        <taxon>Pterioida</taxon>
        <taxon>Pterioidea</taxon>
        <taxon>Pteriidae</taxon>
        <taxon>Pinctada</taxon>
    </lineage>
</organism>
<keyword evidence="4" id="KW-1185">Reference proteome</keyword>
<dbReference type="InterPro" id="IPR018378">
    <property type="entry name" value="C-type_lectin_CS"/>
</dbReference>
<evidence type="ECO:0000313" key="4">
    <source>
        <dbReference type="Proteomes" id="UP001186944"/>
    </source>
</evidence>
<sequence>FWIGLSREANGWRWSPKQEVTTMVDWDTIEPSDYENEDCALIHKSTLKWHDYNCIGPLSFICEKEIL</sequence>
<evidence type="ECO:0000313" key="3">
    <source>
        <dbReference type="EMBL" id="KAK3084093.1"/>
    </source>
</evidence>
<dbReference type="InterPro" id="IPR016187">
    <property type="entry name" value="CTDL_fold"/>
</dbReference>
<comment type="caution">
    <text evidence="3">The sequence shown here is derived from an EMBL/GenBank/DDBJ whole genome shotgun (WGS) entry which is preliminary data.</text>
</comment>
<evidence type="ECO:0000256" key="1">
    <source>
        <dbReference type="ARBA" id="ARBA00023157"/>
    </source>
</evidence>
<dbReference type="CDD" id="cd00037">
    <property type="entry name" value="CLECT"/>
    <property type="match status" value="1"/>
</dbReference>
<protein>
    <recommendedName>
        <fullName evidence="2">C-type lectin domain-containing protein</fullName>
    </recommendedName>
</protein>
<dbReference type="AlphaFoldDB" id="A0AA88XGJ2"/>
<dbReference type="Gene3D" id="3.10.100.10">
    <property type="entry name" value="Mannose-Binding Protein A, subunit A"/>
    <property type="match status" value="1"/>
</dbReference>